<name>A0A2S6GSY1_9PSEU</name>
<dbReference type="Pfam" id="PF25547">
    <property type="entry name" value="WXG100_2"/>
    <property type="match status" value="1"/>
</dbReference>
<proteinExistence type="predicted"/>
<dbReference type="RefSeq" id="WP_104478788.1">
    <property type="nucleotide sequence ID" value="NZ_CP154825.1"/>
</dbReference>
<evidence type="ECO:0000313" key="3">
    <source>
        <dbReference type="EMBL" id="PPK68283.1"/>
    </source>
</evidence>
<comment type="caution">
    <text evidence="3">The sequence shown here is derived from an EMBL/GenBank/DDBJ whole genome shotgun (WGS) entry which is preliminary data.</text>
</comment>
<dbReference type="SUPFAM" id="SSF140453">
    <property type="entry name" value="EsxAB dimer-like"/>
    <property type="match status" value="2"/>
</dbReference>
<dbReference type="Proteomes" id="UP000239203">
    <property type="component" value="Unassembled WGS sequence"/>
</dbReference>
<dbReference type="EMBL" id="PTIX01000005">
    <property type="protein sequence ID" value="PPK68283.1"/>
    <property type="molecule type" value="Genomic_DNA"/>
</dbReference>
<evidence type="ECO:0000259" key="2">
    <source>
        <dbReference type="Pfam" id="PF25547"/>
    </source>
</evidence>
<feature type="region of interest" description="Disordered" evidence="1">
    <location>
        <begin position="417"/>
        <end position="441"/>
    </location>
</feature>
<sequence>MTGALDVDGGLLLAHAKGSRAQADNFTGLARLLEQARMHDECFGPLGRVAAQCYFTALEECQTTAGKASSYLAEIADALDATAKAYGATDADNATGLTSAGKGVGSLGDLNGAGNDERDSDFHQVAKYGMSTVDSYDKVADTGVDEPAQGAFAVFNARMEQLSIIASPGKALVDNGLGFLVSLAISPLVNFVLEPAVGDPEQMRSTAKGWEKVGEWLDKVADHESDRARATETGWQGEAGDAFRVEMAEFAEGARALGGDVGELQGILETAADIFDTFVQVVVDIIQEFVIGLIIEWLAALAASWITAGASTVAATGLTASQVAITTSRLGTKVATLMHRLKPLITNLEKVLRRVRQNKIVEGAVSKADRIDNIPLIGKPIGRGLDNLNPVAGMTRHHTGDVDEAVKGVSKYATTSPNNFIGSKVPRKPIRPNDPPLPDHARPSDLVDLAGEQALAQRVVRTGLGFAGLSGTTDIGRVVVRGTLENVPGAVVEWGLKQIDEHAQDPSSDEERAAVEKRGFAVD</sequence>
<dbReference type="InterPro" id="IPR057746">
    <property type="entry name" value="CpnT-like_N"/>
</dbReference>
<gene>
    <name evidence="3" type="ORF">CLV40_1056</name>
</gene>
<dbReference type="InterPro" id="IPR036689">
    <property type="entry name" value="ESAT-6-like_sf"/>
</dbReference>
<dbReference type="Gene3D" id="1.10.287.1060">
    <property type="entry name" value="ESAT-6-like"/>
    <property type="match status" value="1"/>
</dbReference>
<dbReference type="OrthoDB" id="3593276at2"/>
<evidence type="ECO:0000313" key="4">
    <source>
        <dbReference type="Proteomes" id="UP000239203"/>
    </source>
</evidence>
<accession>A0A2S6GSY1</accession>
<keyword evidence="4" id="KW-1185">Reference proteome</keyword>
<feature type="domain" description="Outer membrane channel protein CpnT-like N-terminal" evidence="2">
    <location>
        <begin position="198"/>
        <end position="324"/>
    </location>
</feature>
<evidence type="ECO:0000256" key="1">
    <source>
        <dbReference type="SAM" id="MobiDB-lite"/>
    </source>
</evidence>
<reference evidence="3 4" key="1">
    <citation type="submission" date="2018-02" db="EMBL/GenBank/DDBJ databases">
        <title>Genomic Encyclopedia of Archaeal and Bacterial Type Strains, Phase II (KMG-II): from individual species to whole genera.</title>
        <authorList>
            <person name="Goeker M."/>
        </authorList>
    </citation>
    <scope>NUCLEOTIDE SEQUENCE [LARGE SCALE GENOMIC DNA]</scope>
    <source>
        <strain evidence="3 4">YU 961-1</strain>
    </source>
</reference>
<dbReference type="AlphaFoldDB" id="A0A2S6GSY1"/>
<feature type="region of interest" description="Disordered" evidence="1">
    <location>
        <begin position="501"/>
        <end position="523"/>
    </location>
</feature>
<protein>
    <recommendedName>
        <fullName evidence="2">Outer membrane channel protein CpnT-like N-terminal domain-containing protein</fullName>
    </recommendedName>
</protein>
<organism evidence="3 4">
    <name type="scientific">Actinokineospora auranticolor</name>
    <dbReference type="NCBI Taxonomy" id="155976"/>
    <lineage>
        <taxon>Bacteria</taxon>
        <taxon>Bacillati</taxon>
        <taxon>Actinomycetota</taxon>
        <taxon>Actinomycetes</taxon>
        <taxon>Pseudonocardiales</taxon>
        <taxon>Pseudonocardiaceae</taxon>
        <taxon>Actinokineospora</taxon>
    </lineage>
</organism>